<feature type="domain" description="RRM" evidence="6">
    <location>
        <begin position="16"/>
        <end position="105"/>
    </location>
</feature>
<evidence type="ECO:0000256" key="5">
    <source>
        <dbReference type="SAM" id="MobiDB-lite"/>
    </source>
</evidence>
<dbReference type="InterPro" id="IPR012677">
    <property type="entry name" value="Nucleotide-bd_a/b_plait_sf"/>
</dbReference>
<proteinExistence type="predicted"/>
<dbReference type="CDD" id="cd12232">
    <property type="entry name" value="RRM3_U2AF65"/>
    <property type="match status" value="1"/>
</dbReference>
<dbReference type="PROSITE" id="PS50102">
    <property type="entry name" value="RRM"/>
    <property type="match status" value="2"/>
</dbReference>
<accession>A0A4P9Y6H2</accession>
<dbReference type="OrthoDB" id="10266058at2759"/>
<evidence type="ECO:0000256" key="4">
    <source>
        <dbReference type="PROSITE-ProRule" id="PRU00176"/>
    </source>
</evidence>
<dbReference type="FunFam" id="3.30.70.330:FF:000097">
    <property type="entry name" value="U2 snRNP auxiliary factor large subunit"/>
    <property type="match status" value="1"/>
</dbReference>
<dbReference type="GO" id="GO:0006397">
    <property type="term" value="P:mRNA processing"/>
    <property type="evidence" value="ECO:0007669"/>
    <property type="project" value="UniProtKB-KW"/>
</dbReference>
<dbReference type="InterPro" id="IPR000504">
    <property type="entry name" value="RRM_dom"/>
</dbReference>
<reference evidence="8" key="1">
    <citation type="journal article" date="2018" name="Nat. Microbiol.">
        <title>Leveraging single-cell genomics to expand the fungal tree of life.</title>
        <authorList>
            <person name="Ahrendt S.R."/>
            <person name="Quandt C.A."/>
            <person name="Ciobanu D."/>
            <person name="Clum A."/>
            <person name="Salamov A."/>
            <person name="Andreopoulos B."/>
            <person name="Cheng J.F."/>
            <person name="Woyke T."/>
            <person name="Pelin A."/>
            <person name="Henrissat B."/>
            <person name="Reynolds N.K."/>
            <person name="Benny G.L."/>
            <person name="Smith M.E."/>
            <person name="James T.Y."/>
            <person name="Grigoriev I.V."/>
        </authorList>
    </citation>
    <scope>NUCLEOTIDE SEQUENCE [LARGE SCALE GENOMIC DNA]</scope>
</reference>
<evidence type="ECO:0000256" key="2">
    <source>
        <dbReference type="ARBA" id="ARBA00022884"/>
    </source>
</evidence>
<dbReference type="PANTHER" id="PTHR23139">
    <property type="entry name" value="RNA-BINDING PROTEIN"/>
    <property type="match status" value="1"/>
</dbReference>
<protein>
    <recommendedName>
        <fullName evidence="6">RRM domain-containing protein</fullName>
    </recommendedName>
</protein>
<dbReference type="SUPFAM" id="SSF54928">
    <property type="entry name" value="RNA-binding domain, RBD"/>
    <property type="match status" value="2"/>
</dbReference>
<keyword evidence="8" id="KW-1185">Reference proteome</keyword>
<gene>
    <name evidence="7" type="ORF">BJ684DRAFT_22509</name>
</gene>
<dbReference type="GO" id="GO:0003723">
    <property type="term" value="F:RNA binding"/>
    <property type="evidence" value="ECO:0007669"/>
    <property type="project" value="UniProtKB-UniRule"/>
</dbReference>
<dbReference type="AlphaFoldDB" id="A0A4P9Y6H2"/>
<evidence type="ECO:0000256" key="1">
    <source>
        <dbReference type="ARBA" id="ARBA00022664"/>
    </source>
</evidence>
<dbReference type="CDD" id="cd12231">
    <property type="entry name" value="RRM2_U2AF65"/>
    <property type="match status" value="1"/>
</dbReference>
<dbReference type="InterPro" id="IPR035979">
    <property type="entry name" value="RBD_domain_sf"/>
</dbReference>
<dbReference type="SMART" id="SM00360">
    <property type="entry name" value="RRM"/>
    <property type="match status" value="2"/>
</dbReference>
<evidence type="ECO:0000259" key="6">
    <source>
        <dbReference type="PROSITE" id="PS50102"/>
    </source>
</evidence>
<feature type="domain" description="RRM" evidence="6">
    <location>
        <begin position="133"/>
        <end position="211"/>
    </location>
</feature>
<organism evidence="7 8">
    <name type="scientific">Piptocephalis cylindrospora</name>
    <dbReference type="NCBI Taxonomy" id="1907219"/>
    <lineage>
        <taxon>Eukaryota</taxon>
        <taxon>Fungi</taxon>
        <taxon>Fungi incertae sedis</taxon>
        <taxon>Zoopagomycota</taxon>
        <taxon>Zoopagomycotina</taxon>
        <taxon>Zoopagomycetes</taxon>
        <taxon>Zoopagales</taxon>
        <taxon>Piptocephalidaceae</taxon>
        <taxon>Piptocephalis</taxon>
    </lineage>
</organism>
<dbReference type="Proteomes" id="UP000267251">
    <property type="component" value="Unassembled WGS sequence"/>
</dbReference>
<evidence type="ECO:0000256" key="3">
    <source>
        <dbReference type="ARBA" id="ARBA00023187"/>
    </source>
</evidence>
<evidence type="ECO:0000313" key="8">
    <source>
        <dbReference type="Proteomes" id="UP000267251"/>
    </source>
</evidence>
<evidence type="ECO:0000313" key="7">
    <source>
        <dbReference type="EMBL" id="RKP14563.1"/>
    </source>
</evidence>
<dbReference type="GO" id="GO:0008380">
    <property type="term" value="P:RNA splicing"/>
    <property type="evidence" value="ECO:0007669"/>
    <property type="project" value="UniProtKB-KW"/>
</dbReference>
<dbReference type="Pfam" id="PF00076">
    <property type="entry name" value="RRM_1"/>
    <property type="match status" value="1"/>
</dbReference>
<keyword evidence="2 4" id="KW-0694">RNA-binding</keyword>
<feature type="region of interest" description="Disordered" evidence="5">
    <location>
        <begin position="207"/>
        <end position="228"/>
    </location>
</feature>
<keyword evidence="3" id="KW-0508">mRNA splicing</keyword>
<keyword evidence="1" id="KW-0507">mRNA processing</keyword>
<dbReference type="EMBL" id="KZ987818">
    <property type="protein sequence ID" value="RKP14563.1"/>
    <property type="molecule type" value="Genomic_DNA"/>
</dbReference>
<sequence length="382" mass="40573">MPMAGGASGGAPRQARRLYLGNIPAGTSQTTLASFLDSTLQEMRASSGRGGSQPDGISSVLAVTMHADKNFAFAEFRTAEDATLAVSLDGVPFHGNTLRVRRPKDYVASSGDTSGVATGANGAGGGGSTDQYNRIFIGNIPGYIGEEQVKELVLTFGAVQHFHLVKDPTTGVSKGYAFCEFEDPSLAEQAIEGLHGMELGEKKLTVQRATQGGKSGASEGPTSGMPQTMLTLSTHLLPYLPAGSVQPTGETTEMAGQGMAGSQSEEMAPTRVLQLLNLLGPEDLQDDQECEEVMEDVRTECDKYGSVQEVRIPRPHKAAPVTKEAEEAGEKPCVRGLGRVFVRFDQAMECAVALRALGGRSFGERTVLTAYCPERAFEEELY</sequence>
<name>A0A4P9Y6H2_9FUNG</name>
<dbReference type="Gene3D" id="3.30.70.330">
    <property type="match status" value="3"/>
</dbReference>